<dbReference type="RefSeq" id="WP_039609988.1">
    <property type="nucleotide sequence ID" value="NZ_JWIC01000006.1"/>
</dbReference>
<dbReference type="InterPro" id="IPR037873">
    <property type="entry name" value="BamE-like"/>
</dbReference>
<dbReference type="EMBL" id="JWIC01000006">
    <property type="protein sequence ID" value="KID56927.1"/>
    <property type="molecule type" value="Genomic_DNA"/>
</dbReference>
<accession>A0A0C1QPF1</accession>
<comment type="caution">
    <text evidence="2">The sequence shown here is derived from an EMBL/GenBank/DDBJ whole genome shotgun (WGS) entry which is preliminary data.</text>
</comment>
<evidence type="ECO:0000256" key="1">
    <source>
        <dbReference type="ARBA" id="ARBA00022729"/>
    </source>
</evidence>
<protein>
    <submittedName>
        <fullName evidence="2">Lipoprotein</fullName>
    </submittedName>
</protein>
<keyword evidence="1" id="KW-0732">Signal</keyword>
<dbReference type="Gene3D" id="3.30.1450.10">
    <property type="match status" value="1"/>
</dbReference>
<sequence length="81" mass="8759">MKKLLAIAALISLTACSKVSIENYEKISVGMEKAELEQVLGSADSCEEKTLHTNCVWGNESKNITVTLVSGRVTLFSKKGL</sequence>
<dbReference type="OrthoDB" id="5422169at2"/>
<reference evidence="2 3" key="1">
    <citation type="submission" date="2014-12" db="EMBL/GenBank/DDBJ databases">
        <title>Draft Genome Sequence of Pseudoalteromonas luteoviolacea HI1.</title>
        <authorList>
            <person name="Asahina A.Y."/>
            <person name="Hadfield M.G."/>
        </authorList>
    </citation>
    <scope>NUCLEOTIDE SEQUENCE [LARGE SCALE GENOMIC DNA]</scope>
    <source>
        <strain evidence="2 3">HI1</strain>
    </source>
</reference>
<gene>
    <name evidence="2" type="ORF">JF50_13675</name>
</gene>
<organism evidence="2 3">
    <name type="scientific">Pseudoalteromonas luteoviolacea</name>
    <dbReference type="NCBI Taxonomy" id="43657"/>
    <lineage>
        <taxon>Bacteria</taxon>
        <taxon>Pseudomonadati</taxon>
        <taxon>Pseudomonadota</taxon>
        <taxon>Gammaproteobacteria</taxon>
        <taxon>Alteromonadales</taxon>
        <taxon>Pseudoalteromonadaceae</taxon>
        <taxon>Pseudoalteromonas</taxon>
    </lineage>
</organism>
<keyword evidence="2" id="KW-0449">Lipoprotein</keyword>
<evidence type="ECO:0000313" key="3">
    <source>
        <dbReference type="Proteomes" id="UP000031327"/>
    </source>
</evidence>
<evidence type="ECO:0000313" key="2">
    <source>
        <dbReference type="EMBL" id="KID56927.1"/>
    </source>
</evidence>
<dbReference type="Proteomes" id="UP000031327">
    <property type="component" value="Unassembled WGS sequence"/>
</dbReference>
<name>A0A0C1QPF1_9GAMM</name>
<proteinExistence type="predicted"/>
<dbReference type="AlphaFoldDB" id="A0A0C1QPF1"/>
<dbReference type="PROSITE" id="PS51257">
    <property type="entry name" value="PROKAR_LIPOPROTEIN"/>
    <property type="match status" value="1"/>
</dbReference>